<accession>R9HYZ5</accession>
<organism evidence="1 2">
    <name type="scientific">Bacteroides uniformis dnLKV2</name>
    <dbReference type="NCBI Taxonomy" id="1235787"/>
    <lineage>
        <taxon>Bacteria</taxon>
        <taxon>Pseudomonadati</taxon>
        <taxon>Bacteroidota</taxon>
        <taxon>Bacteroidia</taxon>
        <taxon>Bacteroidales</taxon>
        <taxon>Bacteroidaceae</taxon>
        <taxon>Bacteroides</taxon>
    </lineage>
</organism>
<evidence type="ECO:0008006" key="3">
    <source>
        <dbReference type="Google" id="ProtNLM"/>
    </source>
</evidence>
<reference evidence="1 2" key="1">
    <citation type="submission" date="2013-04" db="EMBL/GenBank/DDBJ databases">
        <title>The Genome Sequence of Bacteroides uniformis dnLKV2.</title>
        <authorList>
            <consortium name="The Broad Institute Genomics Platform"/>
            <consortium name="The Broad Institute Genome Sequencing Center for Infectious Disease"/>
            <person name="Earl A."/>
            <person name="Xavier R."/>
            <person name="Kuhn K."/>
            <person name="Stappenbeck T."/>
            <person name="Walker B."/>
            <person name="Young S."/>
            <person name="Zeng Q."/>
            <person name="Gargeya S."/>
            <person name="Fitzgerald M."/>
            <person name="Haas B."/>
            <person name="Abouelleil A."/>
            <person name="Allen A.W."/>
            <person name="Alvarado L."/>
            <person name="Arachchi H.M."/>
            <person name="Berlin A.M."/>
            <person name="Chapman S.B."/>
            <person name="Gainer-Dewar J."/>
            <person name="Goldberg J."/>
            <person name="Griggs A."/>
            <person name="Gujja S."/>
            <person name="Hansen M."/>
            <person name="Howarth C."/>
            <person name="Imamovic A."/>
            <person name="Ireland A."/>
            <person name="Larimer J."/>
            <person name="McCowan C."/>
            <person name="Murphy C."/>
            <person name="Pearson M."/>
            <person name="Poon T.W."/>
            <person name="Priest M."/>
            <person name="Roberts A."/>
            <person name="Saif S."/>
            <person name="Shea T."/>
            <person name="Sisk P."/>
            <person name="Sykes S."/>
            <person name="Wortman J."/>
            <person name="Nusbaum C."/>
            <person name="Birren B."/>
        </authorList>
    </citation>
    <scope>NUCLEOTIDE SEQUENCE [LARGE SCALE GENOMIC DNA]</scope>
    <source>
        <strain evidence="2">dnLKV2</strain>
    </source>
</reference>
<dbReference type="AlphaFoldDB" id="R9HYZ5"/>
<sequence>MKPANILSVKKRAEFREWIAANHVKEKECWIALKRGKTPPEDALWYLDAVEEALCFGWIDSTVKNVDGVTLQRFGPRTKSGRWTELNKERCRRLERLGLMTDSGRAVCPDLDAEFVIIPEILSAFKSRPVAWKKFCDFPPLYQRVRIDNIQRVVSKPDLFESRLIKLIEASGRGEMIGDWHDCGRLLDYSS</sequence>
<evidence type="ECO:0000313" key="2">
    <source>
        <dbReference type="Proteomes" id="UP000014212"/>
    </source>
</evidence>
<evidence type="ECO:0000313" key="1">
    <source>
        <dbReference type="EMBL" id="EOS06390.1"/>
    </source>
</evidence>
<protein>
    <recommendedName>
        <fullName evidence="3">Thymidylate synthase</fullName>
    </recommendedName>
</protein>
<comment type="caution">
    <text evidence="1">The sequence shown here is derived from an EMBL/GenBank/DDBJ whole genome shotgun (WGS) entry which is preliminary data.</text>
</comment>
<dbReference type="Proteomes" id="UP000014212">
    <property type="component" value="Unassembled WGS sequence"/>
</dbReference>
<dbReference type="EMBL" id="ASSO01000011">
    <property type="protein sequence ID" value="EOS06390.1"/>
    <property type="molecule type" value="Genomic_DNA"/>
</dbReference>
<dbReference type="Pfam" id="PF13376">
    <property type="entry name" value="OmdA"/>
    <property type="match status" value="1"/>
</dbReference>
<dbReference type="HOGENOM" id="CLU_076645_2_1_10"/>
<proteinExistence type="predicted"/>
<dbReference type="RefSeq" id="WP_016274024.1">
    <property type="nucleotide sequence ID" value="NZ_KE159488.1"/>
</dbReference>
<name>R9HYZ5_BACUN</name>
<gene>
    <name evidence="1" type="ORF">C801_03256</name>
</gene>